<evidence type="ECO:0000256" key="1">
    <source>
        <dbReference type="SAM" id="MobiDB-lite"/>
    </source>
</evidence>
<proteinExistence type="predicted"/>
<protein>
    <submittedName>
        <fullName evidence="2">Uncharacterized protein</fullName>
    </submittedName>
</protein>
<comment type="caution">
    <text evidence="2">The sequence shown here is derived from an EMBL/GenBank/DDBJ whole genome shotgun (WGS) entry which is preliminary data.</text>
</comment>
<sequence length="95" mass="10401">MTLEPRHKDDDTSNEETVEHSEPHSRVSVQAPLIGAGAGACDKTNDANGRVLEEFLPPAAPLPERRAWADGILEHALWRILEIVVVAILVKAVMK</sequence>
<feature type="compositionally biased region" description="Basic and acidic residues" evidence="1">
    <location>
        <begin position="1"/>
        <end position="25"/>
    </location>
</feature>
<reference evidence="2 3" key="1">
    <citation type="submission" date="2024-05" db="EMBL/GenBank/DDBJ databases">
        <title>A draft genome resource for the thread blight pathogen Marasmius tenuissimus strain MS-2.</title>
        <authorList>
            <person name="Yulfo-Soto G.E."/>
            <person name="Baruah I.K."/>
            <person name="Amoako-Attah I."/>
            <person name="Bukari Y."/>
            <person name="Meinhardt L.W."/>
            <person name="Bailey B.A."/>
            <person name="Cohen S.P."/>
        </authorList>
    </citation>
    <scope>NUCLEOTIDE SEQUENCE [LARGE SCALE GENOMIC DNA]</scope>
    <source>
        <strain evidence="2 3">MS-2</strain>
    </source>
</reference>
<dbReference type="EMBL" id="JBBXMP010000041">
    <property type="protein sequence ID" value="KAL0065939.1"/>
    <property type="molecule type" value="Genomic_DNA"/>
</dbReference>
<feature type="region of interest" description="Disordered" evidence="1">
    <location>
        <begin position="1"/>
        <end position="31"/>
    </location>
</feature>
<organism evidence="2 3">
    <name type="scientific">Marasmius tenuissimus</name>
    <dbReference type="NCBI Taxonomy" id="585030"/>
    <lineage>
        <taxon>Eukaryota</taxon>
        <taxon>Fungi</taxon>
        <taxon>Dikarya</taxon>
        <taxon>Basidiomycota</taxon>
        <taxon>Agaricomycotina</taxon>
        <taxon>Agaricomycetes</taxon>
        <taxon>Agaricomycetidae</taxon>
        <taxon>Agaricales</taxon>
        <taxon>Marasmiineae</taxon>
        <taxon>Marasmiaceae</taxon>
        <taxon>Marasmius</taxon>
    </lineage>
</organism>
<evidence type="ECO:0000313" key="3">
    <source>
        <dbReference type="Proteomes" id="UP001437256"/>
    </source>
</evidence>
<keyword evidence="3" id="KW-1185">Reference proteome</keyword>
<accession>A0ABR2ZXX4</accession>
<dbReference type="Proteomes" id="UP001437256">
    <property type="component" value="Unassembled WGS sequence"/>
</dbReference>
<name>A0ABR2ZXX4_9AGAR</name>
<gene>
    <name evidence="2" type="ORF">AAF712_007066</name>
</gene>
<evidence type="ECO:0000313" key="2">
    <source>
        <dbReference type="EMBL" id="KAL0065939.1"/>
    </source>
</evidence>